<name>A0A1Q8YIG6_9BURK</name>
<feature type="signal peptide" evidence="2">
    <location>
        <begin position="1"/>
        <end position="19"/>
    </location>
</feature>
<reference evidence="3 4" key="1">
    <citation type="submission" date="2017-01" db="EMBL/GenBank/DDBJ databases">
        <title>Genome sequence of Rhodoferax antarcticus ANT.BR, a psychrophilic purple nonsulfur bacterium from an Antarctic microbial mat.</title>
        <authorList>
            <person name="Baker J."/>
            <person name="Riester C."/>
            <person name="Skinner B."/>
            <person name="Newell A."/>
            <person name="Swingley W."/>
            <person name="Madigan M."/>
            <person name="Jung D."/>
            <person name="Asao M."/>
            <person name="Chen M."/>
            <person name="Loughlin P."/>
            <person name="Pan H."/>
            <person name="Lin S."/>
            <person name="Li N."/>
            <person name="Shaw J."/>
            <person name="Prado M."/>
            <person name="Sherman C."/>
            <person name="Li X."/>
            <person name="Tang J."/>
            <person name="Blankenship R."/>
            <person name="Zhao T."/>
            <person name="Touchman J."/>
            <person name="Sattley M."/>
        </authorList>
    </citation>
    <scope>NUCLEOTIDE SEQUENCE [LARGE SCALE GENOMIC DNA]</scope>
    <source>
        <strain evidence="3 4">ANT.BR</strain>
    </source>
</reference>
<dbReference type="EMBL" id="MSYM01000007">
    <property type="protein sequence ID" value="OLP07854.1"/>
    <property type="molecule type" value="Genomic_DNA"/>
</dbReference>
<evidence type="ECO:0000256" key="2">
    <source>
        <dbReference type="SAM" id="SignalP"/>
    </source>
</evidence>
<accession>A0A1Q8YIG6</accession>
<feature type="compositionally biased region" description="Low complexity" evidence="1">
    <location>
        <begin position="270"/>
        <end position="282"/>
    </location>
</feature>
<dbReference type="STRING" id="81479.RA876_18625"/>
<dbReference type="NCBIfam" id="NF043076">
    <property type="entry name" value="PHA_gran_PhaM"/>
    <property type="match status" value="1"/>
</dbReference>
<feature type="region of interest" description="Disordered" evidence="1">
    <location>
        <begin position="268"/>
        <end position="303"/>
    </location>
</feature>
<gene>
    <name evidence="3" type="ORF">BLL52_0951</name>
</gene>
<dbReference type="Proteomes" id="UP000185911">
    <property type="component" value="Unassembled WGS sequence"/>
</dbReference>
<comment type="caution">
    <text evidence="3">The sequence shown here is derived from an EMBL/GenBank/DDBJ whole genome shotgun (WGS) entry which is preliminary data.</text>
</comment>
<sequence>MACKTLWLVCIGFMSEPLAQCPVTQSTDRCGCTFFRCIGLSCDLHSICQPKERVMSDSNNTGFSNFIPGFDFLQNLAKSTAGSVPHMPSWIAPTLSVEELDKRINELKTVQFWLDQNAKALAATVQALEVQKMTLATLKGMNLNLSEMANHFMPKAAAPTPAATSAGYQWPEKAATPAQPVAEAAEQAPETAKPAAPAASLAGLVDPMHMWSALTQQFQSIAASAMAEAGKVGAMAEASQASAVDMGENMLKSVTQGAAKVAAKKDTAVAKKTAAKPVAAKTPGKKAAAKSDADAPKAIRRNR</sequence>
<keyword evidence="4" id="KW-1185">Reference proteome</keyword>
<feature type="chain" id="PRO_5012570666" evidence="2">
    <location>
        <begin position="20"/>
        <end position="303"/>
    </location>
</feature>
<keyword evidence="2" id="KW-0732">Signal</keyword>
<evidence type="ECO:0000313" key="3">
    <source>
        <dbReference type="EMBL" id="OLP07854.1"/>
    </source>
</evidence>
<dbReference type="AlphaFoldDB" id="A0A1Q8YIG6"/>
<evidence type="ECO:0000256" key="1">
    <source>
        <dbReference type="SAM" id="MobiDB-lite"/>
    </source>
</evidence>
<protein>
    <submittedName>
        <fullName evidence="3">Uncharacterized protein</fullName>
    </submittedName>
</protein>
<organism evidence="3 4">
    <name type="scientific">Rhodoferax antarcticus ANT.BR</name>
    <dbReference type="NCBI Taxonomy" id="1111071"/>
    <lineage>
        <taxon>Bacteria</taxon>
        <taxon>Pseudomonadati</taxon>
        <taxon>Pseudomonadota</taxon>
        <taxon>Betaproteobacteria</taxon>
        <taxon>Burkholderiales</taxon>
        <taxon>Comamonadaceae</taxon>
        <taxon>Rhodoferax</taxon>
    </lineage>
</organism>
<evidence type="ECO:0000313" key="4">
    <source>
        <dbReference type="Proteomes" id="UP000185911"/>
    </source>
</evidence>
<proteinExistence type="predicted"/>
<dbReference type="InterPro" id="IPR050026">
    <property type="entry name" value="PHA_gran_PhaM_N"/>
</dbReference>